<keyword evidence="2 3" id="KW-0040">ANK repeat</keyword>
<protein>
    <submittedName>
        <fullName evidence="4">Ankyrin repeat domain-containing protein</fullName>
    </submittedName>
</protein>
<dbReference type="InterPro" id="IPR036770">
    <property type="entry name" value="Ankyrin_rpt-contain_sf"/>
</dbReference>
<proteinExistence type="predicted"/>
<dbReference type="Proteomes" id="UP001059617">
    <property type="component" value="Chromosome"/>
</dbReference>
<dbReference type="InterPro" id="IPR002110">
    <property type="entry name" value="Ankyrin_rpt"/>
</dbReference>
<name>A0ABY5VT02_9ACTN</name>
<dbReference type="Pfam" id="PF12796">
    <property type="entry name" value="Ank_2"/>
    <property type="match status" value="1"/>
</dbReference>
<keyword evidence="5" id="KW-1185">Reference proteome</keyword>
<reference evidence="4" key="2">
    <citation type="submission" date="2022-09" db="EMBL/GenBank/DDBJ databases">
        <title>Biosynthetic gene clusters of Dactylosporangioum fulvum.</title>
        <authorList>
            <person name="Caradec T."/>
        </authorList>
    </citation>
    <scope>NUCLEOTIDE SEQUENCE</scope>
    <source>
        <strain evidence="4">NRRL B-16292</strain>
    </source>
</reference>
<feature type="repeat" description="ANK" evidence="3">
    <location>
        <begin position="457"/>
        <end position="490"/>
    </location>
</feature>
<dbReference type="Gene3D" id="1.25.40.20">
    <property type="entry name" value="Ankyrin repeat-containing domain"/>
    <property type="match status" value="1"/>
</dbReference>
<dbReference type="EMBL" id="CP073720">
    <property type="protein sequence ID" value="UWP80882.1"/>
    <property type="molecule type" value="Genomic_DNA"/>
</dbReference>
<evidence type="ECO:0000313" key="4">
    <source>
        <dbReference type="EMBL" id="UWP80882.1"/>
    </source>
</evidence>
<dbReference type="RefSeq" id="WP_259858645.1">
    <property type="nucleotide sequence ID" value="NZ_BAAAST010000079.1"/>
</dbReference>
<dbReference type="PROSITE" id="PS50088">
    <property type="entry name" value="ANK_REPEAT"/>
    <property type="match status" value="1"/>
</dbReference>
<keyword evidence="1" id="KW-0677">Repeat</keyword>
<evidence type="ECO:0000256" key="2">
    <source>
        <dbReference type="ARBA" id="ARBA00023043"/>
    </source>
</evidence>
<dbReference type="SUPFAM" id="SSF48403">
    <property type="entry name" value="Ankyrin repeat"/>
    <property type="match status" value="1"/>
</dbReference>
<evidence type="ECO:0000256" key="1">
    <source>
        <dbReference type="ARBA" id="ARBA00022737"/>
    </source>
</evidence>
<dbReference type="PANTHER" id="PTHR24189">
    <property type="entry name" value="MYOTROPHIN"/>
    <property type="match status" value="1"/>
</dbReference>
<reference evidence="4" key="1">
    <citation type="submission" date="2021-04" db="EMBL/GenBank/DDBJ databases">
        <authorList>
            <person name="Hartkoorn R.C."/>
            <person name="Beaudoing E."/>
            <person name="Hot D."/>
        </authorList>
    </citation>
    <scope>NUCLEOTIDE SEQUENCE</scope>
    <source>
        <strain evidence="4">NRRL B-16292</strain>
    </source>
</reference>
<accession>A0ABY5VT02</accession>
<evidence type="ECO:0000256" key="3">
    <source>
        <dbReference type="PROSITE-ProRule" id="PRU00023"/>
    </source>
</evidence>
<evidence type="ECO:0000313" key="5">
    <source>
        <dbReference type="Proteomes" id="UP001059617"/>
    </source>
</evidence>
<gene>
    <name evidence="4" type="ORF">Dfulv_37995</name>
</gene>
<sequence>MSALIPAAELGAWRRVRQYAVPATMIRAATAARLAGDWRGACAAANIDVGRDDFGLFADDLRHFAPDLLRWHLPRRPSRGDTTLTPRQLVVLARSGSSALYVALPRLGFGSQRLRLLVAGEAAAEADEEYHGVLDLTAQRHLWDVREAPELLRRTCGADTFEPLRESPVLALQDAGRTADAWVAAGIDLPPPPEADERSWRRRYLGLAFTELDVDPAVVLGAARRLAAEEGLDHVGVKVGWYHEVRLTGLDGPRPRGEWVELDYHREGTPGRLEPSTLRRPIDVHLVRLGVLPPHELHPLVFAAFFPSSPVPSPAADDLAPGPVRVRCNGAWHTVRMTGGRFEIPHSDEERQREHTLRALGGQLHGCFAAEHAWRDRAGRLPRHLDDQRRDLMLRAQHGDLTGVTALLDAGVDPHARDLHGRTLLHLLPGLMTAPGDLALPHRLLAAGLDVEARDARGRTPLHTAVHGGGSPELVRALLAAGARPDTQDHVGDSLRDSLHRHREDDLGFLAELLA</sequence>
<dbReference type="InterPro" id="IPR050745">
    <property type="entry name" value="Multifunctional_regulatory"/>
</dbReference>
<dbReference type="PANTHER" id="PTHR24189:SF50">
    <property type="entry name" value="ANKYRIN REPEAT AND SOCS BOX PROTEIN 2"/>
    <property type="match status" value="1"/>
</dbReference>
<dbReference type="PROSITE" id="PS50297">
    <property type="entry name" value="ANK_REP_REGION"/>
    <property type="match status" value="1"/>
</dbReference>
<organism evidence="4 5">
    <name type="scientific">Dactylosporangium fulvum</name>
    <dbReference type="NCBI Taxonomy" id="53359"/>
    <lineage>
        <taxon>Bacteria</taxon>
        <taxon>Bacillati</taxon>
        <taxon>Actinomycetota</taxon>
        <taxon>Actinomycetes</taxon>
        <taxon>Micromonosporales</taxon>
        <taxon>Micromonosporaceae</taxon>
        <taxon>Dactylosporangium</taxon>
    </lineage>
</organism>
<dbReference type="SMART" id="SM00248">
    <property type="entry name" value="ANK"/>
    <property type="match status" value="2"/>
</dbReference>